<dbReference type="PANTHER" id="PTHR31987">
    <property type="entry name" value="GLUTAMINASE A-RELATED"/>
    <property type="match status" value="1"/>
</dbReference>
<comment type="caution">
    <text evidence="3">The sequence shown here is derived from an EMBL/GenBank/DDBJ whole genome shotgun (WGS) entry which is preliminary data.</text>
</comment>
<dbReference type="PANTHER" id="PTHR31987:SF14">
    <property type="entry name" value="PUTATIVE (AFU_ORTHOLOGUE AFUA_6G09910)-RELATED"/>
    <property type="match status" value="1"/>
</dbReference>
<accession>A0A9W9XZ10</accession>
<evidence type="ECO:0000259" key="1">
    <source>
        <dbReference type="Pfam" id="PF16335"/>
    </source>
</evidence>
<organism evidence="3 4">
    <name type="scientific">Penicillium fimorum</name>
    <dbReference type="NCBI Taxonomy" id="1882269"/>
    <lineage>
        <taxon>Eukaryota</taxon>
        <taxon>Fungi</taxon>
        <taxon>Dikarya</taxon>
        <taxon>Ascomycota</taxon>
        <taxon>Pezizomycotina</taxon>
        <taxon>Eurotiomycetes</taxon>
        <taxon>Eurotiomycetidae</taxon>
        <taxon>Eurotiales</taxon>
        <taxon>Aspergillaceae</taxon>
        <taxon>Penicillium</taxon>
    </lineage>
</organism>
<reference evidence="3" key="1">
    <citation type="submission" date="2022-12" db="EMBL/GenBank/DDBJ databases">
        <authorList>
            <person name="Petersen C."/>
        </authorList>
    </citation>
    <scope>NUCLEOTIDE SEQUENCE</scope>
    <source>
        <strain evidence="3">IBT 29495</strain>
    </source>
</reference>
<dbReference type="OrthoDB" id="3918848at2759"/>
<evidence type="ECO:0000313" key="4">
    <source>
        <dbReference type="Proteomes" id="UP001149954"/>
    </source>
</evidence>
<proteinExistence type="predicted"/>
<dbReference type="AlphaFoldDB" id="A0A9W9XZ10"/>
<dbReference type="InterPro" id="IPR052743">
    <property type="entry name" value="Glutaminase_GtaA"/>
</dbReference>
<name>A0A9W9XZ10_9EURO</name>
<evidence type="ECO:0000313" key="3">
    <source>
        <dbReference type="EMBL" id="KAJ5505155.1"/>
    </source>
</evidence>
<dbReference type="Proteomes" id="UP001149954">
    <property type="component" value="Unassembled WGS sequence"/>
</dbReference>
<keyword evidence="4" id="KW-1185">Reference proteome</keyword>
<protein>
    <submittedName>
        <fullName evidence="3">Uncharacterized protein</fullName>
    </submittedName>
</protein>
<dbReference type="InterPro" id="IPR032514">
    <property type="entry name" value="GtaA_central"/>
</dbReference>
<sequence length="183" mass="20107">MALWGSAILASQSSSFTQLSAFSGSPKEARGQFVQDGRLYAEDTAINYLGEAYTGFYRAEYPTTSSALSFFLDDYSGALLESLKLDQELVTLSVAAAGSKYADILALSTRQAYGGIELVVPNDSRDTGEVLAFIKELSSNGNINTIDVIMPAFPIYYVMDPDYIRLLLEPVMRYLAADRWHLP</sequence>
<evidence type="ECO:0000259" key="2">
    <source>
        <dbReference type="Pfam" id="PF17168"/>
    </source>
</evidence>
<reference evidence="3" key="2">
    <citation type="journal article" date="2023" name="IMA Fungus">
        <title>Comparative genomic study of the Penicillium genus elucidates a diverse pangenome and 15 lateral gene transfer events.</title>
        <authorList>
            <person name="Petersen C."/>
            <person name="Sorensen T."/>
            <person name="Nielsen M.R."/>
            <person name="Sondergaard T.E."/>
            <person name="Sorensen J.L."/>
            <person name="Fitzpatrick D.A."/>
            <person name="Frisvad J.C."/>
            <person name="Nielsen K.L."/>
        </authorList>
    </citation>
    <scope>NUCLEOTIDE SEQUENCE</scope>
    <source>
        <strain evidence="3">IBT 29495</strain>
    </source>
</reference>
<dbReference type="Pfam" id="PF17168">
    <property type="entry name" value="DUF5127"/>
    <property type="match status" value="1"/>
</dbReference>
<dbReference type="InterPro" id="IPR033433">
    <property type="entry name" value="GtaA_N"/>
</dbReference>
<dbReference type="EMBL" id="JAPWDS010000003">
    <property type="protein sequence ID" value="KAJ5505155.1"/>
    <property type="molecule type" value="Genomic_DNA"/>
</dbReference>
<feature type="domain" description="Glutaminase A central" evidence="1">
    <location>
        <begin position="98"/>
        <end position="182"/>
    </location>
</feature>
<feature type="domain" description="Glutaminase A N-terminal" evidence="2">
    <location>
        <begin position="40"/>
        <end position="89"/>
    </location>
</feature>
<gene>
    <name evidence="3" type="ORF">N7463_008029</name>
</gene>
<dbReference type="Pfam" id="PF16335">
    <property type="entry name" value="GtaA_6_Hairpin"/>
    <property type="match status" value="1"/>
</dbReference>